<comment type="caution">
    <text evidence="8">The sequence shown here is derived from an EMBL/GenBank/DDBJ whole genome shotgun (WGS) entry which is preliminary data.</text>
</comment>
<keyword evidence="9" id="KW-1185">Reference proteome</keyword>
<evidence type="ECO:0000256" key="6">
    <source>
        <dbReference type="ARBA" id="ARBA00023157"/>
    </source>
</evidence>
<dbReference type="Proteomes" id="UP000271974">
    <property type="component" value="Unassembled WGS sequence"/>
</dbReference>
<dbReference type="GO" id="GO:0005576">
    <property type="term" value="C:extracellular region"/>
    <property type="evidence" value="ECO:0007669"/>
    <property type="project" value="UniProtKB-SubCell"/>
</dbReference>
<accession>A0A433SYL5</accession>
<proteinExistence type="predicted"/>
<dbReference type="PROSITE" id="PS50022">
    <property type="entry name" value="FA58C_3"/>
    <property type="match status" value="2"/>
</dbReference>
<dbReference type="GO" id="GO:0007155">
    <property type="term" value="P:cell adhesion"/>
    <property type="evidence" value="ECO:0007669"/>
    <property type="project" value="UniProtKB-KW"/>
</dbReference>
<dbReference type="PROSITE" id="PS01286">
    <property type="entry name" value="FA58C_2"/>
    <property type="match status" value="1"/>
</dbReference>
<evidence type="ECO:0000256" key="1">
    <source>
        <dbReference type="ARBA" id="ARBA00004184"/>
    </source>
</evidence>
<dbReference type="AlphaFoldDB" id="A0A433SYL5"/>
<dbReference type="EMBL" id="RQTK01000835">
    <property type="protein sequence ID" value="RUS74395.1"/>
    <property type="molecule type" value="Genomic_DNA"/>
</dbReference>
<reference evidence="8 9" key="1">
    <citation type="submission" date="2019-01" db="EMBL/GenBank/DDBJ databases">
        <title>A draft genome assembly of the solar-powered sea slug Elysia chlorotica.</title>
        <authorList>
            <person name="Cai H."/>
            <person name="Li Q."/>
            <person name="Fang X."/>
            <person name="Li J."/>
            <person name="Curtis N.E."/>
            <person name="Altenburger A."/>
            <person name="Shibata T."/>
            <person name="Feng M."/>
            <person name="Maeda T."/>
            <person name="Schwartz J.A."/>
            <person name="Shigenobu S."/>
            <person name="Lundholm N."/>
            <person name="Nishiyama T."/>
            <person name="Yang H."/>
            <person name="Hasebe M."/>
            <person name="Li S."/>
            <person name="Pierce S.K."/>
            <person name="Wang J."/>
        </authorList>
    </citation>
    <scope>NUCLEOTIDE SEQUENCE [LARGE SCALE GENOMIC DNA]</scope>
    <source>
        <strain evidence="8">EC2010</strain>
        <tissue evidence="8">Whole organism of an adult</tissue>
    </source>
</reference>
<dbReference type="PROSITE" id="PS01285">
    <property type="entry name" value="FA58C_1"/>
    <property type="match status" value="1"/>
</dbReference>
<evidence type="ECO:0000256" key="4">
    <source>
        <dbReference type="ARBA" id="ARBA00022889"/>
    </source>
</evidence>
<dbReference type="GO" id="GO:0005886">
    <property type="term" value="C:plasma membrane"/>
    <property type="evidence" value="ECO:0007669"/>
    <property type="project" value="TreeGrafter"/>
</dbReference>
<name>A0A433SYL5_ELYCH</name>
<dbReference type="STRING" id="188477.A0A433SYL5"/>
<feature type="domain" description="F5/8 type C" evidence="7">
    <location>
        <begin position="1"/>
        <end position="82"/>
    </location>
</feature>
<evidence type="ECO:0000256" key="5">
    <source>
        <dbReference type="ARBA" id="ARBA00023136"/>
    </source>
</evidence>
<dbReference type="SUPFAM" id="SSF49785">
    <property type="entry name" value="Galactose-binding domain-like"/>
    <property type="match status" value="3"/>
</dbReference>
<dbReference type="OrthoDB" id="6262482at2759"/>
<evidence type="ECO:0000256" key="3">
    <source>
        <dbReference type="ARBA" id="ARBA00022525"/>
    </source>
</evidence>
<dbReference type="PANTHER" id="PTHR46806:SF5">
    <property type="entry name" value="F5_8 TYPE C DOMAIN-CONTAINING PROTEIN"/>
    <property type="match status" value="1"/>
</dbReference>
<evidence type="ECO:0000256" key="2">
    <source>
        <dbReference type="ARBA" id="ARBA00004613"/>
    </source>
</evidence>
<keyword evidence="3" id="KW-0964">Secreted</keyword>
<evidence type="ECO:0000313" key="9">
    <source>
        <dbReference type="Proteomes" id="UP000271974"/>
    </source>
</evidence>
<keyword evidence="5" id="KW-0472">Membrane</keyword>
<dbReference type="Gene3D" id="2.60.120.260">
    <property type="entry name" value="Galactose-binding domain-like"/>
    <property type="match status" value="3"/>
</dbReference>
<keyword evidence="4" id="KW-0130">Cell adhesion</keyword>
<dbReference type="SMART" id="SM00231">
    <property type="entry name" value="FA58C"/>
    <property type="match status" value="1"/>
</dbReference>
<dbReference type="GO" id="GO:0038023">
    <property type="term" value="F:signaling receptor activity"/>
    <property type="evidence" value="ECO:0007669"/>
    <property type="project" value="TreeGrafter"/>
</dbReference>
<dbReference type="InterPro" id="IPR008979">
    <property type="entry name" value="Galactose-bd-like_sf"/>
</dbReference>
<dbReference type="CDD" id="cd00057">
    <property type="entry name" value="FA58C"/>
    <property type="match status" value="2"/>
</dbReference>
<dbReference type="InterPro" id="IPR050633">
    <property type="entry name" value="Neuropilin_MCO_CoagFactor"/>
</dbReference>
<comment type="subcellular location">
    <subcellularLocation>
        <location evidence="1">Endomembrane system</location>
        <topology evidence="1">Peripheral membrane protein</topology>
    </subcellularLocation>
    <subcellularLocation>
        <location evidence="2">Secreted</location>
    </subcellularLocation>
</comment>
<dbReference type="PANTHER" id="PTHR46806">
    <property type="entry name" value="F5/8 TYPE C DOMAIN-CONTAINING PROTEIN"/>
    <property type="match status" value="1"/>
</dbReference>
<organism evidence="8 9">
    <name type="scientific">Elysia chlorotica</name>
    <name type="common">Eastern emerald elysia</name>
    <name type="synonym">Sea slug</name>
    <dbReference type="NCBI Taxonomy" id="188477"/>
    <lineage>
        <taxon>Eukaryota</taxon>
        <taxon>Metazoa</taxon>
        <taxon>Spiralia</taxon>
        <taxon>Lophotrochozoa</taxon>
        <taxon>Mollusca</taxon>
        <taxon>Gastropoda</taxon>
        <taxon>Heterobranchia</taxon>
        <taxon>Euthyneura</taxon>
        <taxon>Panpulmonata</taxon>
        <taxon>Sacoglossa</taxon>
        <taxon>Placobranchoidea</taxon>
        <taxon>Plakobranchidae</taxon>
        <taxon>Elysia</taxon>
    </lineage>
</organism>
<gene>
    <name evidence="8" type="ORF">EGW08_017850</name>
</gene>
<feature type="domain" description="F5/8 type C" evidence="7">
    <location>
        <begin position="85"/>
        <end position="233"/>
    </location>
</feature>
<keyword evidence="6" id="KW-1015">Disulfide bond</keyword>
<dbReference type="InterPro" id="IPR000421">
    <property type="entry name" value="FA58C"/>
</dbReference>
<protein>
    <recommendedName>
        <fullName evidence="7">F5/8 type C domain-containing protein</fullName>
    </recommendedName>
</protein>
<sequence length="430" mass="49828">MTQGRGDGTEWVSRFMVSYSMDAYHWSYVTDNYGNQWVFEGNTDSFSVKHNYLDRPIIARYIKFHTVKWNRHPSMRVEIVGCQLCKEQLGLPPYGKVEASTKRKSKKGSSCQAEDGHILSSKGWCSKKQNDKQWLQFDVGPPTLVTGIVTKGRGDTKRKHWVQRFRLSYSNDTKTWYSYKDAHHLDPKLFGGNSDKNTERVHFLNSPFVARFIRFEPVEWRGKISMRAGLLGCPFTGECGDGFMRVNEDTPCIENLAFKKDSWINKKTHYKRHIRHNVAEGHAMRAVDGNLDLRLESCTVLDNLYGKYPLWTVDLGRKSDVSGVVIYTWQGNGKEEENNSFREYMRNLDQLVVYVDDKIQKKGDEHDESYASGNMCNYISSRNKALFQKKLVLQCVQTYRGRYVLIEAWGRQIGYSRLFSAVLCEVQVFN</sequence>
<dbReference type="GO" id="GO:0012505">
    <property type="term" value="C:endomembrane system"/>
    <property type="evidence" value="ECO:0007669"/>
    <property type="project" value="UniProtKB-SubCell"/>
</dbReference>
<evidence type="ECO:0000259" key="7">
    <source>
        <dbReference type="PROSITE" id="PS50022"/>
    </source>
</evidence>
<dbReference type="Pfam" id="PF00754">
    <property type="entry name" value="F5_F8_type_C"/>
    <property type="match status" value="2"/>
</dbReference>
<evidence type="ECO:0000313" key="8">
    <source>
        <dbReference type="EMBL" id="RUS74395.1"/>
    </source>
</evidence>